<keyword evidence="13" id="KW-1185">Reference proteome</keyword>
<evidence type="ECO:0000256" key="4">
    <source>
        <dbReference type="ARBA" id="ARBA00023082"/>
    </source>
</evidence>
<dbReference type="SUPFAM" id="SSF54427">
    <property type="entry name" value="NTF2-like"/>
    <property type="match status" value="1"/>
</dbReference>
<dbReference type="InterPro" id="IPR014284">
    <property type="entry name" value="RNA_pol_sigma-70_dom"/>
</dbReference>
<protein>
    <recommendedName>
        <fullName evidence="7">RNA polymerase sigma factor</fullName>
    </recommendedName>
</protein>
<dbReference type="PANTHER" id="PTHR43133:SF65">
    <property type="entry name" value="ECF RNA POLYMERASE SIGMA FACTOR SIGG"/>
    <property type="match status" value="1"/>
</dbReference>
<dbReference type="InterPro" id="IPR007627">
    <property type="entry name" value="RNA_pol_sigma70_r2"/>
</dbReference>
<dbReference type="InterPro" id="IPR039425">
    <property type="entry name" value="RNA_pol_sigma-70-like"/>
</dbReference>
<dbReference type="SUPFAM" id="SSF88946">
    <property type="entry name" value="Sigma2 domain of RNA polymerase sigma factors"/>
    <property type="match status" value="1"/>
</dbReference>
<evidence type="ECO:0000256" key="3">
    <source>
        <dbReference type="ARBA" id="ARBA00023015"/>
    </source>
</evidence>
<keyword evidence="4 7" id="KW-0731">Sigma factor</keyword>
<dbReference type="InterPro" id="IPR032710">
    <property type="entry name" value="NTF2-like_dom_sf"/>
</dbReference>
<evidence type="ECO:0000256" key="1">
    <source>
        <dbReference type="ARBA" id="ARBA00010641"/>
    </source>
</evidence>
<name>A0ABP6SP43_9ACTN</name>
<dbReference type="EMBL" id="BAAAYN010000001">
    <property type="protein sequence ID" value="GAA3381877.1"/>
    <property type="molecule type" value="Genomic_DNA"/>
</dbReference>
<evidence type="ECO:0000256" key="2">
    <source>
        <dbReference type="ARBA" id="ARBA00011344"/>
    </source>
</evidence>
<evidence type="ECO:0000256" key="7">
    <source>
        <dbReference type="RuleBase" id="RU000716"/>
    </source>
</evidence>
<dbReference type="InterPro" id="IPR037401">
    <property type="entry name" value="SnoaL-like"/>
</dbReference>
<evidence type="ECO:0000256" key="6">
    <source>
        <dbReference type="ARBA" id="ARBA00023163"/>
    </source>
</evidence>
<feature type="region of interest" description="Disordered" evidence="8">
    <location>
        <begin position="192"/>
        <end position="212"/>
    </location>
</feature>
<feature type="domain" description="RNA polymerase sigma factor 70 region 4 type 2" evidence="10">
    <location>
        <begin position="146"/>
        <end position="193"/>
    </location>
</feature>
<dbReference type="InterPro" id="IPR013324">
    <property type="entry name" value="RNA_pol_sigma_r3/r4-like"/>
</dbReference>
<dbReference type="PROSITE" id="PS01063">
    <property type="entry name" value="SIGMA70_ECF"/>
    <property type="match status" value="1"/>
</dbReference>
<dbReference type="Gene3D" id="1.10.10.10">
    <property type="entry name" value="Winged helix-like DNA-binding domain superfamily/Winged helix DNA-binding domain"/>
    <property type="match status" value="1"/>
</dbReference>
<keyword evidence="5 7" id="KW-0238">DNA-binding</keyword>
<dbReference type="NCBIfam" id="NF006089">
    <property type="entry name" value="PRK08241.1"/>
    <property type="match status" value="1"/>
</dbReference>
<reference evidence="13" key="1">
    <citation type="journal article" date="2019" name="Int. J. Syst. Evol. Microbiol.">
        <title>The Global Catalogue of Microorganisms (GCM) 10K type strain sequencing project: providing services to taxonomists for standard genome sequencing and annotation.</title>
        <authorList>
            <consortium name="The Broad Institute Genomics Platform"/>
            <consortium name="The Broad Institute Genome Sequencing Center for Infectious Disease"/>
            <person name="Wu L."/>
            <person name="Ma J."/>
        </authorList>
    </citation>
    <scope>NUCLEOTIDE SEQUENCE [LARGE SCALE GENOMIC DNA]</scope>
    <source>
        <strain evidence="13">JCM 9458</strain>
    </source>
</reference>
<evidence type="ECO:0000256" key="8">
    <source>
        <dbReference type="SAM" id="MobiDB-lite"/>
    </source>
</evidence>
<dbReference type="Pfam" id="PF08281">
    <property type="entry name" value="Sigma70_r4_2"/>
    <property type="match status" value="1"/>
</dbReference>
<dbReference type="PANTHER" id="PTHR43133">
    <property type="entry name" value="RNA POLYMERASE ECF-TYPE SIGMA FACTO"/>
    <property type="match status" value="1"/>
</dbReference>
<accession>A0ABP6SP43</accession>
<dbReference type="NCBIfam" id="TIGR02960">
    <property type="entry name" value="SigX5"/>
    <property type="match status" value="1"/>
</dbReference>
<dbReference type="InterPro" id="IPR013249">
    <property type="entry name" value="RNA_pol_sigma70_r4_t2"/>
</dbReference>
<feature type="domain" description="SnoaL-like" evidence="11">
    <location>
        <begin position="219"/>
        <end position="314"/>
    </location>
</feature>
<dbReference type="SUPFAM" id="SSF88659">
    <property type="entry name" value="Sigma3 and sigma4 domains of RNA polymerase sigma factors"/>
    <property type="match status" value="1"/>
</dbReference>
<dbReference type="InterPro" id="IPR000838">
    <property type="entry name" value="RNA_pol_sigma70_ECF_CS"/>
</dbReference>
<feature type="domain" description="RNA polymerase sigma-70 region 2" evidence="9">
    <location>
        <begin position="20"/>
        <end position="88"/>
    </location>
</feature>
<dbReference type="InterPro" id="IPR036388">
    <property type="entry name" value="WH-like_DNA-bd_sf"/>
</dbReference>
<comment type="subunit">
    <text evidence="2">Interacts transiently with the RNA polymerase catalytic core formed by RpoA, RpoB, RpoC and RpoZ (2 alpha, 1 beta, 1 beta' and 1 omega subunit) to form the RNA polymerase holoenzyme that can initiate transcription.</text>
</comment>
<dbReference type="Proteomes" id="UP001501676">
    <property type="component" value="Unassembled WGS sequence"/>
</dbReference>
<dbReference type="InterPro" id="IPR013325">
    <property type="entry name" value="RNA_pol_sigma_r2"/>
</dbReference>
<keyword evidence="6 7" id="KW-0804">Transcription</keyword>
<comment type="caution">
    <text evidence="12">The sequence shown here is derived from an EMBL/GenBank/DDBJ whole genome shotgun (WGS) entry which is preliminary data.</text>
</comment>
<dbReference type="InterPro" id="IPR014305">
    <property type="entry name" value="RNA_pol_sigma-G_actinobac"/>
</dbReference>
<dbReference type="Gene3D" id="3.10.450.50">
    <property type="match status" value="1"/>
</dbReference>
<organism evidence="12 13">
    <name type="scientific">Cryptosporangium minutisporangium</name>
    <dbReference type="NCBI Taxonomy" id="113569"/>
    <lineage>
        <taxon>Bacteria</taxon>
        <taxon>Bacillati</taxon>
        <taxon>Actinomycetota</taxon>
        <taxon>Actinomycetes</taxon>
        <taxon>Cryptosporangiales</taxon>
        <taxon>Cryptosporangiaceae</taxon>
        <taxon>Cryptosporangium</taxon>
    </lineage>
</organism>
<sequence>MTDDVVARARSGDEQAFAELVGPYRRKLHLHCYRLLGSLTDAEDVLQETLVAAWRGLHEFQQRASVRTWLYRIATNRCLNHVRDRARRVPPSPVPPFDPPARTRRSEITWLQPYPDALLDQLPQPASDPETRYGLRESVELAFVAGLQRLPPRQTAALVLRDVLGYSTAEAAAILGVTPTVVKGALQRARATLAQDRPTEPSAERTAVGPQEEQDLPHRFAAAFLAGDVPGLLRLLTDDAWLAMPPAPHVYRGPAAIAAFLRASGEWRDRRTGVLLPTRANRQPAFGYYLAEGGEPLARPAGMVVLTLRAGRLAGVTRFLDDRLLARFGLPAAAPTAGARDGVPT</sequence>
<dbReference type="Pfam" id="PF04542">
    <property type="entry name" value="Sigma70_r2"/>
    <property type="match status" value="1"/>
</dbReference>
<comment type="similarity">
    <text evidence="1 7">Belongs to the sigma-70 factor family. ECF subfamily.</text>
</comment>
<evidence type="ECO:0000313" key="12">
    <source>
        <dbReference type="EMBL" id="GAA3381877.1"/>
    </source>
</evidence>
<dbReference type="Gene3D" id="1.10.1740.10">
    <property type="match status" value="1"/>
</dbReference>
<dbReference type="Pfam" id="PF12680">
    <property type="entry name" value="SnoaL_2"/>
    <property type="match status" value="1"/>
</dbReference>
<evidence type="ECO:0000259" key="11">
    <source>
        <dbReference type="Pfam" id="PF12680"/>
    </source>
</evidence>
<evidence type="ECO:0000259" key="9">
    <source>
        <dbReference type="Pfam" id="PF04542"/>
    </source>
</evidence>
<proteinExistence type="inferred from homology"/>
<dbReference type="NCBIfam" id="TIGR02937">
    <property type="entry name" value="sigma70-ECF"/>
    <property type="match status" value="1"/>
</dbReference>
<gene>
    <name evidence="12" type="ORF">GCM10020369_01540</name>
</gene>
<dbReference type="RefSeq" id="WP_345725940.1">
    <property type="nucleotide sequence ID" value="NZ_BAAAYN010000001.1"/>
</dbReference>
<evidence type="ECO:0000256" key="5">
    <source>
        <dbReference type="ARBA" id="ARBA00023125"/>
    </source>
</evidence>
<evidence type="ECO:0000313" key="13">
    <source>
        <dbReference type="Proteomes" id="UP001501676"/>
    </source>
</evidence>
<keyword evidence="3 7" id="KW-0805">Transcription regulation</keyword>
<evidence type="ECO:0000259" key="10">
    <source>
        <dbReference type="Pfam" id="PF08281"/>
    </source>
</evidence>